<organism evidence="6 7">
    <name type="scientific">Colletotrichum navitas</name>
    <dbReference type="NCBI Taxonomy" id="681940"/>
    <lineage>
        <taxon>Eukaryota</taxon>
        <taxon>Fungi</taxon>
        <taxon>Dikarya</taxon>
        <taxon>Ascomycota</taxon>
        <taxon>Pezizomycotina</taxon>
        <taxon>Sordariomycetes</taxon>
        <taxon>Hypocreomycetidae</taxon>
        <taxon>Glomerellales</taxon>
        <taxon>Glomerellaceae</taxon>
        <taxon>Colletotrichum</taxon>
        <taxon>Colletotrichum graminicola species complex</taxon>
    </lineage>
</organism>
<dbReference type="Proteomes" id="UP001230504">
    <property type="component" value="Unassembled WGS sequence"/>
</dbReference>
<keyword evidence="2 5" id="KW-0812">Transmembrane</keyword>
<dbReference type="PANTHER" id="PTHR23112">
    <property type="entry name" value="G PROTEIN-COUPLED RECEPTOR 157-RELATED"/>
    <property type="match status" value="1"/>
</dbReference>
<dbReference type="AlphaFoldDB" id="A0AAD8PN22"/>
<feature type="transmembrane region" description="Helical" evidence="5">
    <location>
        <begin position="121"/>
        <end position="147"/>
    </location>
</feature>
<evidence type="ECO:0000256" key="4">
    <source>
        <dbReference type="ARBA" id="ARBA00023136"/>
    </source>
</evidence>
<dbReference type="EMBL" id="JAHLJV010000098">
    <property type="protein sequence ID" value="KAK1573112.1"/>
    <property type="molecule type" value="Genomic_DNA"/>
</dbReference>
<keyword evidence="3 5" id="KW-1133">Transmembrane helix</keyword>
<evidence type="ECO:0000256" key="1">
    <source>
        <dbReference type="ARBA" id="ARBA00004141"/>
    </source>
</evidence>
<dbReference type="RefSeq" id="XP_060408775.1">
    <property type="nucleotide sequence ID" value="XM_060561647.1"/>
</dbReference>
<proteinExistence type="predicted"/>
<protein>
    <recommendedName>
        <fullName evidence="8">Integral membrane protein</fullName>
    </recommendedName>
</protein>
<evidence type="ECO:0008006" key="8">
    <source>
        <dbReference type="Google" id="ProtNLM"/>
    </source>
</evidence>
<dbReference type="SUPFAM" id="SSF81321">
    <property type="entry name" value="Family A G protein-coupled receptor-like"/>
    <property type="match status" value="1"/>
</dbReference>
<dbReference type="GO" id="GO:0004930">
    <property type="term" value="F:G protein-coupled receptor activity"/>
    <property type="evidence" value="ECO:0007669"/>
    <property type="project" value="TreeGrafter"/>
</dbReference>
<feature type="transmembrane region" description="Helical" evidence="5">
    <location>
        <begin position="20"/>
        <end position="42"/>
    </location>
</feature>
<comment type="caution">
    <text evidence="6">The sequence shown here is derived from an EMBL/GenBank/DDBJ whole genome shotgun (WGS) entry which is preliminary data.</text>
</comment>
<feature type="transmembrane region" description="Helical" evidence="5">
    <location>
        <begin position="198"/>
        <end position="222"/>
    </location>
</feature>
<dbReference type="Gene3D" id="1.20.1070.10">
    <property type="entry name" value="Rhodopsin 7-helix transmembrane proteins"/>
    <property type="match status" value="1"/>
</dbReference>
<evidence type="ECO:0000256" key="2">
    <source>
        <dbReference type="ARBA" id="ARBA00022692"/>
    </source>
</evidence>
<feature type="transmembrane region" description="Helical" evidence="5">
    <location>
        <begin position="170"/>
        <end position="191"/>
    </location>
</feature>
<keyword evidence="4 5" id="KW-0472">Membrane</keyword>
<keyword evidence="7" id="KW-1185">Reference proteome</keyword>
<reference evidence="6" key="1">
    <citation type="submission" date="2021-06" db="EMBL/GenBank/DDBJ databases">
        <title>Comparative genomics, transcriptomics and evolutionary studies reveal genomic signatures of adaptation to plant cell wall in hemibiotrophic fungi.</title>
        <authorList>
            <consortium name="DOE Joint Genome Institute"/>
            <person name="Baroncelli R."/>
            <person name="Diaz J.F."/>
            <person name="Benocci T."/>
            <person name="Peng M."/>
            <person name="Battaglia E."/>
            <person name="Haridas S."/>
            <person name="Andreopoulos W."/>
            <person name="Labutti K."/>
            <person name="Pangilinan J."/>
            <person name="Floch G.L."/>
            <person name="Makela M.R."/>
            <person name="Henrissat B."/>
            <person name="Grigoriev I.V."/>
            <person name="Crouch J.A."/>
            <person name="De Vries R.P."/>
            <person name="Sukno S.A."/>
            <person name="Thon M.R."/>
        </authorList>
    </citation>
    <scope>NUCLEOTIDE SEQUENCE</scope>
    <source>
        <strain evidence="6">CBS 125086</strain>
    </source>
</reference>
<dbReference type="GO" id="GO:0005886">
    <property type="term" value="C:plasma membrane"/>
    <property type="evidence" value="ECO:0007669"/>
    <property type="project" value="TreeGrafter"/>
</dbReference>
<feature type="transmembrane region" description="Helical" evidence="5">
    <location>
        <begin position="254"/>
        <end position="274"/>
    </location>
</feature>
<sequence length="441" mass="49038">MSAAAQRGSLAPLPDYHRRGLIILTSFSFLSAATTSLLWLFITYKFLSYRRLKWAHTRREKELRGNYSTIGLPDLTLGIDAPCAGGTGFSRLTELDSNEAQSKRPEEQEEKREEVEVRSPFPILVYNLLLADMMEAVAYALSIYWVASDGIIAPSPVCWAQGWLGSTSNLAASLFLSAISVNTFLTVGLGYKLQPWTVYATVIALWVFDFGINGAGVITSVLHPATPNESFFMRANVCGDFSSRQSDSRRLTGYHPAFLVYPFIYIGCSVPLVVGRVTSLLGIDLGIYYFAFAGSILAANGLFNSILWISTILFSAPQDVCDTGLDRFAFVRTPIRDFGHTVVISGPSSTRVPLAQISPTDNKKDWWWWRHGGMRGWGRSYASTHDMRIVITVKLTSIFIPSLEWYPVMRTRIILQMSGLPSHEGGICNGRKTGVRYIDNH</sequence>
<gene>
    <name evidence="6" type="ORF">LY79DRAFT_594104</name>
</gene>
<dbReference type="GO" id="GO:0007189">
    <property type="term" value="P:adenylate cyclase-activating G protein-coupled receptor signaling pathway"/>
    <property type="evidence" value="ECO:0007669"/>
    <property type="project" value="TreeGrafter"/>
</dbReference>
<comment type="subcellular location">
    <subcellularLocation>
        <location evidence="1">Membrane</location>
        <topology evidence="1">Multi-pass membrane protein</topology>
    </subcellularLocation>
</comment>
<name>A0AAD8PN22_9PEZI</name>
<evidence type="ECO:0000256" key="3">
    <source>
        <dbReference type="ARBA" id="ARBA00022989"/>
    </source>
</evidence>
<dbReference type="GeneID" id="85445887"/>
<dbReference type="PANTHER" id="PTHR23112:SF37">
    <property type="entry name" value="G PROTEIN-COUPLED RECEPTOR GPR1"/>
    <property type="match status" value="1"/>
</dbReference>
<evidence type="ECO:0000313" key="7">
    <source>
        <dbReference type="Proteomes" id="UP001230504"/>
    </source>
</evidence>
<feature type="transmembrane region" description="Helical" evidence="5">
    <location>
        <begin position="286"/>
        <end position="309"/>
    </location>
</feature>
<evidence type="ECO:0000256" key="5">
    <source>
        <dbReference type="SAM" id="Phobius"/>
    </source>
</evidence>
<accession>A0AAD8PN22</accession>
<evidence type="ECO:0000313" key="6">
    <source>
        <dbReference type="EMBL" id="KAK1573112.1"/>
    </source>
</evidence>